<dbReference type="PIRSF" id="PIRSF006060">
    <property type="entry name" value="AA_transporter"/>
    <property type="match status" value="1"/>
</dbReference>
<keyword evidence="2 5" id="KW-0812">Transmembrane</keyword>
<proteinExistence type="predicted"/>
<gene>
    <name evidence="6" type="ORF">MONBRDRAFT_27450</name>
</gene>
<dbReference type="GO" id="GO:0003333">
    <property type="term" value="P:amino acid transmembrane transport"/>
    <property type="evidence" value="ECO:0000318"/>
    <property type="project" value="GO_Central"/>
</dbReference>
<dbReference type="FunFam" id="1.20.1740.10:FF:000183">
    <property type="entry name" value="Predicted protein"/>
    <property type="match status" value="1"/>
</dbReference>
<dbReference type="InterPro" id="IPR050598">
    <property type="entry name" value="AminoAcid_Transporter"/>
</dbReference>
<feature type="transmembrane region" description="Helical" evidence="5">
    <location>
        <begin position="330"/>
        <end position="351"/>
    </location>
</feature>
<evidence type="ECO:0000313" key="6">
    <source>
        <dbReference type="EMBL" id="EDQ87248.1"/>
    </source>
</evidence>
<evidence type="ECO:0000256" key="5">
    <source>
        <dbReference type="SAM" id="Phobius"/>
    </source>
</evidence>
<evidence type="ECO:0000313" key="7">
    <source>
        <dbReference type="Proteomes" id="UP000001357"/>
    </source>
</evidence>
<feature type="transmembrane region" description="Helical" evidence="5">
    <location>
        <begin position="46"/>
        <end position="68"/>
    </location>
</feature>
<keyword evidence="7" id="KW-1185">Reference proteome</keyword>
<feature type="transmembrane region" description="Helical" evidence="5">
    <location>
        <begin position="235"/>
        <end position="255"/>
    </location>
</feature>
<dbReference type="GeneID" id="5893189"/>
<feature type="transmembrane region" description="Helical" evidence="5">
    <location>
        <begin position="75"/>
        <end position="97"/>
    </location>
</feature>
<dbReference type="OMA" id="AWCQKVM"/>
<dbReference type="FunCoup" id="A9V5B1">
    <property type="interactions" value="529"/>
</dbReference>
<dbReference type="Gene3D" id="1.20.1740.10">
    <property type="entry name" value="Amino acid/polyamine transporter I"/>
    <property type="match status" value="1"/>
</dbReference>
<evidence type="ECO:0000256" key="3">
    <source>
        <dbReference type="ARBA" id="ARBA00022989"/>
    </source>
</evidence>
<keyword evidence="4 5" id="KW-0472">Membrane</keyword>
<name>A9V5B1_MONBE</name>
<dbReference type="PANTHER" id="PTHR11785">
    <property type="entry name" value="AMINO ACID TRANSPORTER"/>
    <property type="match status" value="1"/>
</dbReference>
<dbReference type="Proteomes" id="UP000001357">
    <property type="component" value="Unassembled WGS sequence"/>
</dbReference>
<feature type="transmembrane region" description="Helical" evidence="5">
    <location>
        <begin position="192"/>
        <end position="215"/>
    </location>
</feature>
<dbReference type="EMBL" id="CH991560">
    <property type="protein sequence ID" value="EDQ87248.1"/>
    <property type="molecule type" value="Genomic_DNA"/>
</dbReference>
<dbReference type="PANTHER" id="PTHR11785:SF512">
    <property type="entry name" value="SOBREMESA, ISOFORM B"/>
    <property type="match status" value="1"/>
</dbReference>
<dbReference type="Pfam" id="PF13520">
    <property type="entry name" value="AA_permease_2"/>
    <property type="match status" value="1"/>
</dbReference>
<dbReference type="eggNOG" id="KOG1287">
    <property type="taxonomic scope" value="Eukaryota"/>
</dbReference>
<dbReference type="InParanoid" id="A9V5B1"/>
<dbReference type="AlphaFoldDB" id="A9V5B1"/>
<accession>A9V5B1</accession>
<protein>
    <recommendedName>
        <fullName evidence="8">Amino acid transporter</fullName>
    </recommendedName>
</protein>
<dbReference type="GO" id="GO:0016020">
    <property type="term" value="C:membrane"/>
    <property type="evidence" value="ECO:0007669"/>
    <property type="project" value="UniProtKB-SubCell"/>
</dbReference>
<dbReference type="GO" id="GO:0015179">
    <property type="term" value="F:L-amino acid transmembrane transporter activity"/>
    <property type="evidence" value="ECO:0000318"/>
    <property type="project" value="GO_Central"/>
</dbReference>
<reference evidence="6 7" key="1">
    <citation type="journal article" date="2008" name="Nature">
        <title>The genome of the choanoflagellate Monosiga brevicollis and the origin of metazoans.</title>
        <authorList>
            <consortium name="JGI Sequencing"/>
            <person name="King N."/>
            <person name="Westbrook M.J."/>
            <person name="Young S.L."/>
            <person name="Kuo A."/>
            <person name="Abedin M."/>
            <person name="Chapman J."/>
            <person name="Fairclough S."/>
            <person name="Hellsten U."/>
            <person name="Isogai Y."/>
            <person name="Letunic I."/>
            <person name="Marr M."/>
            <person name="Pincus D."/>
            <person name="Putnam N."/>
            <person name="Rokas A."/>
            <person name="Wright K.J."/>
            <person name="Zuzow R."/>
            <person name="Dirks W."/>
            <person name="Good M."/>
            <person name="Goodstein D."/>
            <person name="Lemons D."/>
            <person name="Li W."/>
            <person name="Lyons J.B."/>
            <person name="Morris A."/>
            <person name="Nichols S."/>
            <person name="Richter D.J."/>
            <person name="Salamov A."/>
            <person name="Bork P."/>
            <person name="Lim W.A."/>
            <person name="Manning G."/>
            <person name="Miller W.T."/>
            <person name="McGinnis W."/>
            <person name="Shapiro H."/>
            <person name="Tjian R."/>
            <person name="Grigoriev I.V."/>
            <person name="Rokhsar D."/>
        </authorList>
    </citation>
    <scope>NUCLEOTIDE SEQUENCE [LARGE SCALE GENOMIC DNA]</scope>
    <source>
        <strain evidence="7">MX1 / ATCC 50154</strain>
    </source>
</reference>
<evidence type="ECO:0008006" key="8">
    <source>
        <dbReference type="Google" id="ProtNLM"/>
    </source>
</evidence>
<evidence type="ECO:0000256" key="4">
    <source>
        <dbReference type="ARBA" id="ARBA00023136"/>
    </source>
</evidence>
<evidence type="ECO:0000256" key="2">
    <source>
        <dbReference type="ARBA" id="ARBA00022692"/>
    </source>
</evidence>
<sequence length="370" mass="39147">MDADLGDEDTVPFLEQPGIAPDASIDGDVNIQVQLEPPRSLTLTNAITFVVGTMIGSGIFASPGSVLVDAKSAGMAFIAWIVAGLVALMGSACYAELGTLLPANGAEYTYINAGLHPVVAFLFTWTSSVVTRPGSQAIMILIAGEYLCKALSGTEFVDEWTFKGVAVALNTVVLLINCWSSRWGAWLQDSTTAIKVMALVLISLLGLAWLAHFAQDPDSAAYRNLHGDNAFSSDRFSIGLFGLAVVNALFSYDGWNNANFCVAEMVNPARDLPRALVIGIPLVVVIYVFANLAYFAVLDLDSIADLEAGKPNESFASTFARVTMGRVGGVILPLLIFASAFGATNGSLYTAARLHGVGHMHAKGGGRAFW</sequence>
<organism evidence="6 7">
    <name type="scientific">Monosiga brevicollis</name>
    <name type="common">Choanoflagellate</name>
    <dbReference type="NCBI Taxonomy" id="81824"/>
    <lineage>
        <taxon>Eukaryota</taxon>
        <taxon>Choanoflagellata</taxon>
        <taxon>Craspedida</taxon>
        <taxon>Salpingoecidae</taxon>
        <taxon>Monosiga</taxon>
    </lineage>
</organism>
<feature type="transmembrane region" description="Helical" evidence="5">
    <location>
        <begin position="109"/>
        <end position="130"/>
    </location>
</feature>
<comment type="subcellular location">
    <subcellularLocation>
        <location evidence="1">Membrane</location>
        <topology evidence="1">Multi-pass membrane protein</topology>
    </subcellularLocation>
</comment>
<dbReference type="InterPro" id="IPR002293">
    <property type="entry name" value="AA/rel_permease1"/>
</dbReference>
<dbReference type="RefSeq" id="XP_001747861.1">
    <property type="nucleotide sequence ID" value="XM_001747809.1"/>
</dbReference>
<evidence type="ECO:0000256" key="1">
    <source>
        <dbReference type="ARBA" id="ARBA00004141"/>
    </source>
</evidence>
<keyword evidence="3 5" id="KW-1133">Transmembrane helix</keyword>
<dbReference type="KEGG" id="mbr:MONBRDRAFT_27450"/>
<dbReference type="STRING" id="81824.A9V5B1"/>
<feature type="transmembrane region" description="Helical" evidence="5">
    <location>
        <begin position="275"/>
        <end position="297"/>
    </location>
</feature>